<evidence type="ECO:0000256" key="8">
    <source>
        <dbReference type="ARBA" id="ARBA00048744"/>
    </source>
</evidence>
<keyword evidence="12" id="KW-1185">Reference proteome</keyword>
<feature type="binding site" evidence="9">
    <location>
        <position position="374"/>
    </location>
    <ligand>
        <name>Mg(2+)</name>
        <dbReference type="ChEBI" id="CHEBI:18420"/>
        <label>2</label>
    </ligand>
</feature>
<proteinExistence type="predicted"/>
<keyword evidence="6" id="KW-0693">Viral RNA replication</keyword>
<evidence type="ECO:0000313" key="12">
    <source>
        <dbReference type="Proteomes" id="UP000677434"/>
    </source>
</evidence>
<evidence type="ECO:0000256" key="7">
    <source>
        <dbReference type="ARBA" id="ARBA00030248"/>
    </source>
</evidence>
<evidence type="ECO:0000256" key="9">
    <source>
        <dbReference type="PIRSR" id="PIRSR605093-1"/>
    </source>
</evidence>
<evidence type="ECO:0000256" key="2">
    <source>
        <dbReference type="ARBA" id="ARBA00022484"/>
    </source>
</evidence>
<feature type="binding site" evidence="9">
    <location>
        <position position="375"/>
    </location>
    <ligand>
        <name>Mg(2+)</name>
        <dbReference type="ChEBI" id="CHEBI:18420"/>
        <label>2</label>
    </ligand>
</feature>
<name>A0A8S5L4T0_9VIRU</name>
<evidence type="ECO:0000313" key="11">
    <source>
        <dbReference type="EMBL" id="DAD52689.1"/>
    </source>
</evidence>
<feature type="binding site" evidence="9">
    <location>
        <position position="290"/>
    </location>
    <ligand>
        <name>Mg(2+)</name>
        <dbReference type="ChEBI" id="CHEBI:18420"/>
        <label>2</label>
    </ligand>
</feature>
<dbReference type="GO" id="GO:0046872">
    <property type="term" value="F:metal ion binding"/>
    <property type="evidence" value="ECO:0007669"/>
    <property type="project" value="UniProtKB-KW"/>
</dbReference>
<dbReference type="Proteomes" id="UP000677434">
    <property type="component" value="Segment"/>
</dbReference>
<dbReference type="InterPro" id="IPR007096">
    <property type="entry name" value="RNA-dir_Rpol_cat_phage"/>
</dbReference>
<dbReference type="InterPro" id="IPR005093">
    <property type="entry name" value="RNArep_beta"/>
</dbReference>
<dbReference type="GO" id="GO:0000166">
    <property type="term" value="F:nucleotide binding"/>
    <property type="evidence" value="ECO:0007669"/>
    <property type="project" value="UniProtKB-KW"/>
</dbReference>
<keyword evidence="9" id="KW-0460">Magnesium</keyword>
<dbReference type="GO" id="GO:0003968">
    <property type="term" value="F:RNA-directed RNA polymerase activity"/>
    <property type="evidence" value="ECO:0007669"/>
    <property type="project" value="UniProtKB-KW"/>
</dbReference>
<dbReference type="GeneID" id="80398604"/>
<keyword evidence="2 11" id="KW-0696">RNA-directed RNA polymerase</keyword>
<dbReference type="KEGG" id="vg:80398604"/>
<keyword evidence="9" id="KW-0479">Metal-binding</keyword>
<organism evidence="11 12">
    <name type="scientific">ssRNA phage SRR7976301_4</name>
    <dbReference type="NCBI Taxonomy" id="2786665"/>
    <lineage>
        <taxon>Viruses</taxon>
        <taxon>Riboviria</taxon>
        <taxon>Orthornavirae</taxon>
        <taxon>Lenarviricota</taxon>
        <taxon>Leviviricetes</taxon>
        <taxon>Norzivirales</taxon>
        <taxon>Fiersviridae</taxon>
        <taxon>Mintuvirus</taxon>
        <taxon>Mintuvirus asiadaptatum</taxon>
    </lineage>
</organism>
<dbReference type="RefSeq" id="YP_010769554.1">
    <property type="nucleotide sequence ID" value="NC_074009.1"/>
</dbReference>
<dbReference type="Pfam" id="PF03431">
    <property type="entry name" value="RNA_replicase_B"/>
    <property type="match status" value="1"/>
</dbReference>
<comment type="catalytic activity">
    <reaction evidence="8">
        <text>RNA(n) + a ribonucleoside 5'-triphosphate = RNA(n+1) + diphosphate</text>
        <dbReference type="Rhea" id="RHEA:21248"/>
        <dbReference type="Rhea" id="RHEA-COMP:14527"/>
        <dbReference type="Rhea" id="RHEA-COMP:17342"/>
        <dbReference type="ChEBI" id="CHEBI:33019"/>
        <dbReference type="ChEBI" id="CHEBI:61557"/>
        <dbReference type="ChEBI" id="CHEBI:140395"/>
        <dbReference type="EC" id="2.7.7.48"/>
    </reaction>
</comment>
<evidence type="ECO:0000256" key="1">
    <source>
        <dbReference type="ARBA" id="ARBA00012494"/>
    </source>
</evidence>
<reference evidence="11" key="1">
    <citation type="submission" date="2020-09" db="EMBL/GenBank/DDBJ databases">
        <title>Leviviricetes taxonomy.</title>
        <authorList>
            <person name="Stockdale S.R."/>
            <person name="Callanan J."/>
            <person name="Adriaenssens E.M."/>
            <person name="Kuhn J.H."/>
            <person name="Rumnieks J."/>
            <person name="Shkoporov A."/>
            <person name="Draper L.A."/>
            <person name="Ross P."/>
            <person name="Hill C."/>
        </authorList>
    </citation>
    <scope>NUCLEOTIDE SEQUENCE</scope>
</reference>
<evidence type="ECO:0000256" key="6">
    <source>
        <dbReference type="ARBA" id="ARBA00022953"/>
    </source>
</evidence>
<keyword evidence="5" id="KW-0547">Nucleotide-binding</keyword>
<gene>
    <name evidence="11" type="primary">SRR7976301_4_3</name>
</gene>
<dbReference type="GO" id="GO:0039694">
    <property type="term" value="P:viral RNA genome replication"/>
    <property type="evidence" value="ECO:0007669"/>
    <property type="project" value="InterPro"/>
</dbReference>
<dbReference type="EC" id="2.7.7.48" evidence="1"/>
<dbReference type="PROSITE" id="PS50522">
    <property type="entry name" value="RDRP_PHAGE"/>
    <property type="match status" value="1"/>
</dbReference>
<evidence type="ECO:0000256" key="3">
    <source>
        <dbReference type="ARBA" id="ARBA00022679"/>
    </source>
</evidence>
<protein>
    <recommendedName>
        <fullName evidence="1">RNA-directed RNA polymerase</fullName>
        <ecNumber evidence="1">2.7.7.48</ecNumber>
    </recommendedName>
    <alternativeName>
        <fullName evidence="7">RNA replicase beta chain</fullName>
    </alternativeName>
</protein>
<keyword evidence="3" id="KW-0808">Transferase</keyword>
<accession>A0A8S5L4T0</accession>
<comment type="cofactor">
    <cofactor evidence="9">
        <name>Mg(2+)</name>
        <dbReference type="ChEBI" id="CHEBI:18420"/>
    </cofactor>
    <text evidence="9">Binds 2 Mg(2+) per subunit.</text>
</comment>
<evidence type="ECO:0000256" key="5">
    <source>
        <dbReference type="ARBA" id="ARBA00022741"/>
    </source>
</evidence>
<dbReference type="SUPFAM" id="SSF56672">
    <property type="entry name" value="DNA/RNA polymerases"/>
    <property type="match status" value="1"/>
</dbReference>
<dbReference type="InterPro" id="IPR043502">
    <property type="entry name" value="DNA/RNA_pol_sf"/>
</dbReference>
<evidence type="ECO:0000259" key="10">
    <source>
        <dbReference type="PROSITE" id="PS50522"/>
    </source>
</evidence>
<sequence length="577" mass="64650">MSKSGKLPTKDRRSLRSPNFLSSAVLTKLHKEVLDKFGTSLSLHLDLSLDKPGFRRKMYSYGGSVYTRESVLYRNFWSKYSSPGLPPLKGISSGVDVTPAERQQKAISKWLLAETRNTKTNVRLAEREVDFGRGVTSGKIIRLAQKYIADAIGISPPALRLGEYTNGASTRVKREVTAIAQKFEGKAHASLSAIPYFEELVSSSPLWMSHTNEEFHCVPVESSVMFTVPKNSGIDRVACKEPEVNMYLQRAYGVFIRNRMKRFGIDLQDQSRNRALARIGSRDRSYATLDLSSASDTISTEIVRQVLPPDWFNLLNALRVKSVVLPDGCLHQLQMFSSMGNGFTFELESLIFWVLARATASLIRARGRILVYGDDIVVSSSLARMLSRVLPWFGFIVNDSKSFIDGPFRESCGGWYTSGMDVTPIFYRERLNDMTSVIRLGNQIMGWLLAVPGYVYSGEAAVSLSLALWNCIYDIVPKSLHGGQSFERTDALVTGDAPRRRLQQISVGVEDVPMLGAYLQWHHEKERSPLQVSSPTCASVQGRWVTRPNKSWYEGTLCLDVRQVREVSDYSVIGVVH</sequence>
<feature type="domain" description="RdRp catalytic" evidence="10">
    <location>
        <begin position="275"/>
        <end position="406"/>
    </location>
</feature>
<keyword evidence="4" id="KW-0548">Nucleotidyltransferase</keyword>
<dbReference type="EMBL" id="BK014177">
    <property type="protein sequence ID" value="DAD52689.1"/>
    <property type="molecule type" value="Genomic_RNA"/>
</dbReference>
<evidence type="ECO:0000256" key="4">
    <source>
        <dbReference type="ARBA" id="ARBA00022695"/>
    </source>
</evidence>